<dbReference type="EMBL" id="CABPRJ010000976">
    <property type="protein sequence ID" value="VVC33849.1"/>
    <property type="molecule type" value="Genomic_DNA"/>
</dbReference>
<sequence>MEMKIYGYNTHVDAQPLLSVGSWEGRIQTGIQCITGSDNDKPLLTENRFLTQSSFDIVWQCQKLFQMIIYTPQDIKKADIVDECASVLREELEGSMYKVIQCMSLRNR</sequence>
<gene>
    <name evidence="1" type="ORF">CINCED_3A016292</name>
</gene>
<keyword evidence="2" id="KW-1185">Reference proteome</keyword>
<evidence type="ECO:0000313" key="2">
    <source>
        <dbReference type="Proteomes" id="UP000325440"/>
    </source>
</evidence>
<organism evidence="1 2">
    <name type="scientific">Cinara cedri</name>
    <dbReference type="NCBI Taxonomy" id="506608"/>
    <lineage>
        <taxon>Eukaryota</taxon>
        <taxon>Metazoa</taxon>
        <taxon>Ecdysozoa</taxon>
        <taxon>Arthropoda</taxon>
        <taxon>Hexapoda</taxon>
        <taxon>Insecta</taxon>
        <taxon>Pterygota</taxon>
        <taxon>Neoptera</taxon>
        <taxon>Paraneoptera</taxon>
        <taxon>Hemiptera</taxon>
        <taxon>Sternorrhyncha</taxon>
        <taxon>Aphidomorpha</taxon>
        <taxon>Aphidoidea</taxon>
        <taxon>Aphididae</taxon>
        <taxon>Lachninae</taxon>
        <taxon>Cinara</taxon>
    </lineage>
</organism>
<evidence type="ECO:0000313" key="1">
    <source>
        <dbReference type="EMBL" id="VVC33849.1"/>
    </source>
</evidence>
<reference evidence="1 2" key="1">
    <citation type="submission" date="2019-08" db="EMBL/GenBank/DDBJ databases">
        <authorList>
            <person name="Alioto T."/>
            <person name="Alioto T."/>
            <person name="Gomez Garrido J."/>
        </authorList>
    </citation>
    <scope>NUCLEOTIDE SEQUENCE [LARGE SCALE GENOMIC DNA]</scope>
</reference>
<proteinExistence type="predicted"/>
<accession>A0A5E4MNJ8</accession>
<protein>
    <submittedName>
        <fullName evidence="1">Uncharacterized protein</fullName>
    </submittedName>
</protein>
<dbReference type="Proteomes" id="UP000325440">
    <property type="component" value="Unassembled WGS sequence"/>
</dbReference>
<dbReference type="AlphaFoldDB" id="A0A5E4MNJ8"/>
<name>A0A5E4MNJ8_9HEMI</name>